<dbReference type="RefSeq" id="XP_001880311.1">
    <property type="nucleotide sequence ID" value="XM_001880276.1"/>
</dbReference>
<evidence type="ECO:0000313" key="3">
    <source>
        <dbReference type="Proteomes" id="UP000001194"/>
    </source>
</evidence>
<dbReference type="EMBL" id="DS547100">
    <property type="protein sequence ID" value="EDR08998.1"/>
    <property type="molecule type" value="Genomic_DNA"/>
</dbReference>
<keyword evidence="3" id="KW-1185">Reference proteome</keyword>
<keyword evidence="1" id="KW-1133">Transmembrane helix</keyword>
<gene>
    <name evidence="2" type="ORF">LACBIDRAFT_296662</name>
</gene>
<name>B0D9D3_LACBS</name>
<dbReference type="Proteomes" id="UP000001194">
    <property type="component" value="Unassembled WGS sequence"/>
</dbReference>
<feature type="transmembrane region" description="Helical" evidence="1">
    <location>
        <begin position="6"/>
        <end position="26"/>
    </location>
</feature>
<protein>
    <submittedName>
        <fullName evidence="2">Predicted protein</fullName>
    </submittedName>
</protein>
<keyword evidence="1" id="KW-0812">Transmembrane</keyword>
<proteinExistence type="predicted"/>
<accession>B0D9D3</accession>
<dbReference type="AlphaFoldDB" id="B0D9D3"/>
<sequence length="87" mass="10247">MIGDVWVMECAIYVLVSCFDWNYRCGRKGRRRHHRQEVLFQCVVLVPLQFVWWMKSYVVESLGLSSPIPLLVVKLAEEWLSPEGHPE</sequence>
<dbReference type="KEGG" id="lbc:LACBIDRAFT_296662"/>
<dbReference type="GeneID" id="6075741"/>
<dbReference type="HOGENOM" id="CLU_2483739_0_0_1"/>
<organism evidence="3">
    <name type="scientific">Laccaria bicolor (strain S238N-H82 / ATCC MYA-4686)</name>
    <name type="common">Bicoloured deceiver</name>
    <name type="synonym">Laccaria laccata var. bicolor</name>
    <dbReference type="NCBI Taxonomy" id="486041"/>
    <lineage>
        <taxon>Eukaryota</taxon>
        <taxon>Fungi</taxon>
        <taxon>Dikarya</taxon>
        <taxon>Basidiomycota</taxon>
        <taxon>Agaricomycotina</taxon>
        <taxon>Agaricomycetes</taxon>
        <taxon>Agaricomycetidae</taxon>
        <taxon>Agaricales</taxon>
        <taxon>Agaricineae</taxon>
        <taxon>Hydnangiaceae</taxon>
        <taxon>Laccaria</taxon>
    </lineage>
</organism>
<dbReference type="InParanoid" id="B0D9D3"/>
<evidence type="ECO:0000313" key="2">
    <source>
        <dbReference type="EMBL" id="EDR08998.1"/>
    </source>
</evidence>
<keyword evidence="1" id="KW-0472">Membrane</keyword>
<evidence type="ECO:0000256" key="1">
    <source>
        <dbReference type="SAM" id="Phobius"/>
    </source>
</evidence>
<reference evidence="2 3" key="1">
    <citation type="journal article" date="2008" name="Nature">
        <title>The genome of Laccaria bicolor provides insights into mycorrhizal symbiosis.</title>
        <authorList>
            <person name="Martin F."/>
            <person name="Aerts A."/>
            <person name="Ahren D."/>
            <person name="Brun A."/>
            <person name="Danchin E.G.J."/>
            <person name="Duchaussoy F."/>
            <person name="Gibon J."/>
            <person name="Kohler A."/>
            <person name="Lindquist E."/>
            <person name="Pereda V."/>
            <person name="Salamov A."/>
            <person name="Shapiro H.J."/>
            <person name="Wuyts J."/>
            <person name="Blaudez D."/>
            <person name="Buee M."/>
            <person name="Brokstein P."/>
            <person name="Canbaeck B."/>
            <person name="Cohen D."/>
            <person name="Courty P.E."/>
            <person name="Coutinho P.M."/>
            <person name="Delaruelle C."/>
            <person name="Detter J.C."/>
            <person name="Deveau A."/>
            <person name="DiFazio S."/>
            <person name="Duplessis S."/>
            <person name="Fraissinet-Tachet L."/>
            <person name="Lucic E."/>
            <person name="Frey-Klett P."/>
            <person name="Fourrey C."/>
            <person name="Feussner I."/>
            <person name="Gay G."/>
            <person name="Grimwood J."/>
            <person name="Hoegger P.J."/>
            <person name="Jain P."/>
            <person name="Kilaru S."/>
            <person name="Labbe J."/>
            <person name="Lin Y.C."/>
            <person name="Legue V."/>
            <person name="Le Tacon F."/>
            <person name="Marmeisse R."/>
            <person name="Melayah D."/>
            <person name="Montanini B."/>
            <person name="Muratet M."/>
            <person name="Nehls U."/>
            <person name="Niculita-Hirzel H."/>
            <person name="Oudot-Le Secq M.P."/>
            <person name="Peter M."/>
            <person name="Quesneville H."/>
            <person name="Rajashekar B."/>
            <person name="Reich M."/>
            <person name="Rouhier N."/>
            <person name="Schmutz J."/>
            <person name="Yin T."/>
            <person name="Chalot M."/>
            <person name="Henrissat B."/>
            <person name="Kuees U."/>
            <person name="Lucas S."/>
            <person name="Van de Peer Y."/>
            <person name="Podila G.K."/>
            <person name="Polle A."/>
            <person name="Pukkila P.J."/>
            <person name="Richardson P.M."/>
            <person name="Rouze P."/>
            <person name="Sanders I.R."/>
            <person name="Stajich J.E."/>
            <person name="Tunlid A."/>
            <person name="Tuskan G."/>
            <person name="Grigoriev I.V."/>
        </authorList>
    </citation>
    <scope>NUCLEOTIDE SEQUENCE [LARGE SCALE GENOMIC DNA]</scope>
    <source>
        <strain evidence="3">S238N-H82 / ATCC MYA-4686</strain>
    </source>
</reference>